<dbReference type="Proteomes" id="UP000198418">
    <property type="component" value="Unassembled WGS sequence"/>
</dbReference>
<feature type="compositionally biased region" description="Polar residues" evidence="1">
    <location>
        <begin position="413"/>
        <end position="422"/>
    </location>
</feature>
<keyword evidence="3" id="KW-1185">Reference proteome</keyword>
<dbReference type="InterPro" id="IPR006427">
    <property type="entry name" value="Portal_HK97"/>
</dbReference>
<proteinExistence type="predicted"/>
<accession>A0A212R0W1</accession>
<name>A0A212R0W1_RHOAC</name>
<evidence type="ECO:0000313" key="3">
    <source>
        <dbReference type="Proteomes" id="UP000198418"/>
    </source>
</evidence>
<dbReference type="RefSeq" id="WP_170133746.1">
    <property type="nucleotide sequence ID" value="NZ_NPET01000008.1"/>
</dbReference>
<dbReference type="Gene3D" id="3.40.140.120">
    <property type="match status" value="1"/>
</dbReference>
<dbReference type="EMBL" id="FYDG01000002">
    <property type="protein sequence ID" value="SNB65482.1"/>
    <property type="molecule type" value="Genomic_DNA"/>
</dbReference>
<dbReference type="Gene3D" id="1.20.1270.210">
    <property type="match status" value="1"/>
</dbReference>
<protein>
    <submittedName>
        <fullName evidence="2">Phage portal protein, HK97 family</fullName>
    </submittedName>
</protein>
<dbReference type="InterPro" id="IPR006944">
    <property type="entry name" value="Phage/GTA_portal"/>
</dbReference>
<dbReference type="Pfam" id="PF04860">
    <property type="entry name" value="Phage_portal"/>
    <property type="match status" value="1"/>
</dbReference>
<reference evidence="3" key="1">
    <citation type="submission" date="2017-06" db="EMBL/GenBank/DDBJ databases">
        <authorList>
            <person name="Varghese N."/>
            <person name="Submissions S."/>
        </authorList>
    </citation>
    <scope>NUCLEOTIDE SEQUENCE [LARGE SCALE GENOMIC DNA]</scope>
    <source>
        <strain evidence="3">DSM 137</strain>
    </source>
</reference>
<dbReference type="Gene3D" id="3.30.1120.70">
    <property type="match status" value="1"/>
</dbReference>
<dbReference type="NCBIfam" id="TIGR01537">
    <property type="entry name" value="portal_HK97"/>
    <property type="match status" value="1"/>
</dbReference>
<gene>
    <name evidence="2" type="ORF">SAMN06265338_102228</name>
</gene>
<organism evidence="2 3">
    <name type="scientific">Rhodoblastus acidophilus</name>
    <name type="common">Rhodopseudomonas acidophila</name>
    <dbReference type="NCBI Taxonomy" id="1074"/>
    <lineage>
        <taxon>Bacteria</taxon>
        <taxon>Pseudomonadati</taxon>
        <taxon>Pseudomonadota</taxon>
        <taxon>Alphaproteobacteria</taxon>
        <taxon>Hyphomicrobiales</taxon>
        <taxon>Rhodoblastaceae</taxon>
        <taxon>Rhodoblastus</taxon>
    </lineage>
</organism>
<evidence type="ECO:0000313" key="2">
    <source>
        <dbReference type="EMBL" id="SNB65482.1"/>
    </source>
</evidence>
<feature type="region of interest" description="Disordered" evidence="1">
    <location>
        <begin position="377"/>
        <end position="442"/>
    </location>
</feature>
<dbReference type="AlphaFoldDB" id="A0A212R0W1"/>
<sequence>MLEKLKSFFASETKAVSAPLSSPAVLEIFNAPPAASGVPVDAWAVLRCPAAQNGVRIIGDAIGTLDARLVKCDGKDKGPVTDHPVARLLKQPNGWTGETEFKRQLIQDVLIWGNGLALVSRVRGEPRELHRIDPRACSITLDLDTTEPRYSVAMQNGGSREYSYGDIVHVRNLTLDGARGLGLVNLAAEAIGVASVLERHAAGLFSRGARPAGLLEYAGKLAAEAKARLAASFQSGFGAAINAGRTLVLEDGMKFVPLQLASTDAQFLENRKFQVLEIARCLNVPAVLLNDLEQATLNNAESLAQQLLDRTIVPLLELFEDALERALLTQEECDAGYEIEFDTSNFTRADTEKRFAAYKSGIESGVLVLNEAREREGLPPVAGGDEPMRSVQTIPLNSTAPNLGVSPEPTPSTPQVSFQTETKPPADPAPVAPKRRTSKASK</sequence>
<feature type="compositionally biased region" description="Polar residues" evidence="1">
    <location>
        <begin position="390"/>
        <end position="401"/>
    </location>
</feature>
<feature type="compositionally biased region" description="Basic residues" evidence="1">
    <location>
        <begin position="433"/>
        <end position="442"/>
    </location>
</feature>
<evidence type="ECO:0000256" key="1">
    <source>
        <dbReference type="SAM" id="MobiDB-lite"/>
    </source>
</evidence>